<proteinExistence type="predicted"/>
<sequence>MLGALYVMAAWTAITWIIMTAVRIPAMNAAGLTPDDAKHTVNLNTLQGTPRQLADNYNHLFEVPVIFYAVVLAIVVGGHADEMHMYCAWGFVASRVVHSLWQWTVNAVALRFPLFAIGWVLLMIMIVRELLAYIG</sequence>
<dbReference type="OrthoDB" id="5516290at2"/>
<keyword evidence="3 5" id="KW-1133">Transmembrane helix</keyword>
<evidence type="ECO:0000256" key="1">
    <source>
        <dbReference type="ARBA" id="ARBA00004370"/>
    </source>
</evidence>
<protein>
    <submittedName>
        <fullName evidence="6">MAPEG family protein</fullName>
    </submittedName>
</protein>
<dbReference type="Gene3D" id="1.20.120.550">
    <property type="entry name" value="Membrane associated eicosanoid/glutathione metabolism-like domain"/>
    <property type="match status" value="1"/>
</dbReference>
<dbReference type="AlphaFoldDB" id="A0A845Q9L1"/>
<dbReference type="EMBL" id="WXYQ01000004">
    <property type="protein sequence ID" value="NBG94856.1"/>
    <property type="molecule type" value="Genomic_DNA"/>
</dbReference>
<dbReference type="Pfam" id="PF01124">
    <property type="entry name" value="MAPEG"/>
    <property type="match status" value="1"/>
</dbReference>
<keyword evidence="2 5" id="KW-0812">Transmembrane</keyword>
<evidence type="ECO:0000313" key="7">
    <source>
        <dbReference type="Proteomes" id="UP000470384"/>
    </source>
</evidence>
<evidence type="ECO:0000256" key="3">
    <source>
        <dbReference type="ARBA" id="ARBA00022989"/>
    </source>
</evidence>
<reference evidence="6 7" key="1">
    <citation type="journal article" date="2016" name="Int. J. Syst. Evol. Microbiol.">
        <title>Pyruvatibacter mobilis gen. nov., sp. nov., a marine bacterium from the culture broth of Picochlorum sp. 122.</title>
        <authorList>
            <person name="Wang G."/>
            <person name="Tang M."/>
            <person name="Wu H."/>
            <person name="Dai S."/>
            <person name="Li T."/>
            <person name="Chen C."/>
            <person name="He H."/>
            <person name="Fan J."/>
            <person name="Xiang W."/>
            <person name="Li X."/>
        </authorList>
    </citation>
    <scope>NUCLEOTIDE SEQUENCE [LARGE SCALE GENOMIC DNA]</scope>
    <source>
        <strain evidence="6 7">GYP-11</strain>
    </source>
</reference>
<evidence type="ECO:0000256" key="4">
    <source>
        <dbReference type="ARBA" id="ARBA00023136"/>
    </source>
</evidence>
<keyword evidence="4 5" id="KW-0472">Membrane</keyword>
<dbReference type="GO" id="GO:0016020">
    <property type="term" value="C:membrane"/>
    <property type="evidence" value="ECO:0007669"/>
    <property type="project" value="UniProtKB-SubCell"/>
</dbReference>
<feature type="transmembrane region" description="Helical" evidence="5">
    <location>
        <begin position="100"/>
        <end position="127"/>
    </location>
</feature>
<accession>A0A845Q9L1</accession>
<evidence type="ECO:0000256" key="5">
    <source>
        <dbReference type="SAM" id="Phobius"/>
    </source>
</evidence>
<feature type="transmembrane region" description="Helical" evidence="5">
    <location>
        <begin position="6"/>
        <end position="24"/>
    </location>
</feature>
<gene>
    <name evidence="6" type="ORF">GTQ45_03825</name>
</gene>
<dbReference type="Proteomes" id="UP000470384">
    <property type="component" value="Unassembled WGS sequence"/>
</dbReference>
<dbReference type="InterPro" id="IPR001129">
    <property type="entry name" value="Membr-assoc_MAPEG"/>
</dbReference>
<comment type="subcellular location">
    <subcellularLocation>
        <location evidence="1">Membrane</location>
    </subcellularLocation>
</comment>
<comment type="caution">
    <text evidence="6">The sequence shown here is derived from an EMBL/GenBank/DDBJ whole genome shotgun (WGS) entry which is preliminary data.</text>
</comment>
<dbReference type="InterPro" id="IPR023352">
    <property type="entry name" value="MAPEG-like_dom_sf"/>
</dbReference>
<feature type="transmembrane region" description="Helical" evidence="5">
    <location>
        <begin position="60"/>
        <end position="80"/>
    </location>
</feature>
<organism evidence="6 7">
    <name type="scientific">Pyruvatibacter mobilis</name>
    <dbReference type="NCBI Taxonomy" id="1712261"/>
    <lineage>
        <taxon>Bacteria</taxon>
        <taxon>Pseudomonadati</taxon>
        <taxon>Pseudomonadota</taxon>
        <taxon>Alphaproteobacteria</taxon>
        <taxon>Hyphomicrobiales</taxon>
        <taxon>Parvibaculaceae</taxon>
        <taxon>Pyruvatibacter</taxon>
    </lineage>
</organism>
<name>A0A845Q9L1_9HYPH</name>
<keyword evidence="7" id="KW-1185">Reference proteome</keyword>
<evidence type="ECO:0000313" key="6">
    <source>
        <dbReference type="EMBL" id="NBG94856.1"/>
    </source>
</evidence>
<dbReference type="SUPFAM" id="SSF161084">
    <property type="entry name" value="MAPEG domain-like"/>
    <property type="match status" value="1"/>
</dbReference>
<evidence type="ECO:0000256" key="2">
    <source>
        <dbReference type="ARBA" id="ARBA00022692"/>
    </source>
</evidence>